<accession>A0A6N7EHU7</accession>
<sequence length="288" mass="30599">MTQNLAHADRTGQRVLVRDRLRHPLVFRRLTVLRRTGLGGNLLRLTVGGADLAGFVATGPGDHVKLFVPDPATGELHVPTVGPDGGIQRPAVPATVRDYTPRAVRPGELDIDVVLHEHAGPVSAWAAAARPGDPLAIGGPRGSQLVPTDADHFLLGGDETALPALARWLELVPAGVPVDVLVEASHPSAGEYLAEVARPEHHVQVLDRAGADPGSTTVLADAARSAAVRPGTGFAWFAGEAGSLVPLRRWLRNDSAFDRRNTKVDGYWKRGIVALDHHAPIDPDDPED</sequence>
<dbReference type="InterPro" id="IPR039374">
    <property type="entry name" value="SIP_fam"/>
</dbReference>
<protein>
    <submittedName>
        <fullName evidence="2">Siderophore-interacting protein</fullName>
    </submittedName>
</protein>
<dbReference type="InterPro" id="IPR017938">
    <property type="entry name" value="Riboflavin_synthase-like_b-brl"/>
</dbReference>
<dbReference type="Proteomes" id="UP000437709">
    <property type="component" value="Unassembled WGS sequence"/>
</dbReference>
<dbReference type="Pfam" id="PF04954">
    <property type="entry name" value="SIP"/>
    <property type="match status" value="1"/>
</dbReference>
<reference evidence="2 3" key="1">
    <citation type="submission" date="2019-10" db="EMBL/GenBank/DDBJ databases">
        <title>Georgenia wutianyii sp. nov. and Georgenia yuyongxinii sp. nov. isolated from plateau pika (Ochotona curzoniae) in the Qinghai-Tibet plateau of China.</title>
        <authorList>
            <person name="Tian Z."/>
        </authorList>
    </citation>
    <scope>NUCLEOTIDE SEQUENCE [LARGE SCALE GENOMIC DNA]</scope>
    <source>
        <strain evidence="2 3">JCM 19765</strain>
    </source>
</reference>
<dbReference type="Gene3D" id="3.40.50.80">
    <property type="entry name" value="Nucleotide-binding domain of ferredoxin-NADP reductase (FNR) module"/>
    <property type="match status" value="1"/>
</dbReference>
<dbReference type="AlphaFoldDB" id="A0A6N7EHU7"/>
<evidence type="ECO:0000313" key="3">
    <source>
        <dbReference type="Proteomes" id="UP000437709"/>
    </source>
</evidence>
<name>A0A6N7EHU7_9MICO</name>
<dbReference type="PANTHER" id="PTHR30157:SF0">
    <property type="entry name" value="NADPH-DEPENDENT FERRIC-CHELATE REDUCTASE"/>
    <property type="match status" value="1"/>
</dbReference>
<evidence type="ECO:0000259" key="1">
    <source>
        <dbReference type="PROSITE" id="PS51384"/>
    </source>
</evidence>
<proteinExistence type="predicted"/>
<dbReference type="Gene3D" id="2.40.30.10">
    <property type="entry name" value="Translation factors"/>
    <property type="match status" value="1"/>
</dbReference>
<evidence type="ECO:0000313" key="2">
    <source>
        <dbReference type="EMBL" id="MPV37630.1"/>
    </source>
</evidence>
<dbReference type="InterPro" id="IPR007037">
    <property type="entry name" value="SIP_rossman_dom"/>
</dbReference>
<dbReference type="EMBL" id="WHPC01000043">
    <property type="protein sequence ID" value="MPV37630.1"/>
    <property type="molecule type" value="Genomic_DNA"/>
</dbReference>
<dbReference type="SUPFAM" id="SSF63380">
    <property type="entry name" value="Riboflavin synthase domain-like"/>
    <property type="match status" value="1"/>
</dbReference>
<dbReference type="CDD" id="cd06193">
    <property type="entry name" value="siderophore_interacting"/>
    <property type="match status" value="1"/>
</dbReference>
<gene>
    <name evidence="2" type="ORF">GB881_11375</name>
</gene>
<dbReference type="InterPro" id="IPR013113">
    <property type="entry name" value="SIP_FAD-bd"/>
</dbReference>
<dbReference type="OrthoDB" id="9814826at2"/>
<feature type="domain" description="FAD-binding FR-type" evidence="1">
    <location>
        <begin position="25"/>
        <end position="147"/>
    </location>
</feature>
<comment type="caution">
    <text evidence="2">The sequence shown here is derived from an EMBL/GenBank/DDBJ whole genome shotgun (WGS) entry which is preliminary data.</text>
</comment>
<dbReference type="InterPro" id="IPR017927">
    <property type="entry name" value="FAD-bd_FR_type"/>
</dbReference>
<dbReference type="PROSITE" id="PS51384">
    <property type="entry name" value="FAD_FR"/>
    <property type="match status" value="1"/>
</dbReference>
<dbReference type="InterPro" id="IPR039261">
    <property type="entry name" value="FNR_nucleotide-bd"/>
</dbReference>
<keyword evidence="3" id="KW-1185">Reference proteome</keyword>
<dbReference type="PANTHER" id="PTHR30157">
    <property type="entry name" value="FERRIC REDUCTASE, NADPH-DEPENDENT"/>
    <property type="match status" value="1"/>
</dbReference>
<organism evidence="2 3">
    <name type="scientific">Georgenia subflava</name>
    <dbReference type="NCBI Taxonomy" id="1622177"/>
    <lineage>
        <taxon>Bacteria</taxon>
        <taxon>Bacillati</taxon>
        <taxon>Actinomycetota</taxon>
        <taxon>Actinomycetes</taxon>
        <taxon>Micrococcales</taxon>
        <taxon>Bogoriellaceae</taxon>
        <taxon>Georgenia</taxon>
    </lineage>
</organism>
<dbReference type="RefSeq" id="WP_152195230.1">
    <property type="nucleotide sequence ID" value="NZ_VUKD01000003.1"/>
</dbReference>
<dbReference type="GO" id="GO:0016491">
    <property type="term" value="F:oxidoreductase activity"/>
    <property type="evidence" value="ECO:0007669"/>
    <property type="project" value="InterPro"/>
</dbReference>
<dbReference type="Pfam" id="PF08021">
    <property type="entry name" value="FAD_binding_9"/>
    <property type="match status" value="1"/>
</dbReference>